<dbReference type="InterPro" id="IPR051421">
    <property type="entry name" value="RNA_Proc_DNA_Dmg_Regulator"/>
</dbReference>
<evidence type="ECO:0000256" key="3">
    <source>
        <dbReference type="ARBA" id="ARBA00023187"/>
    </source>
</evidence>
<evidence type="ECO:0000256" key="1">
    <source>
        <dbReference type="ARBA" id="ARBA00004123"/>
    </source>
</evidence>
<evidence type="ECO:0000259" key="6">
    <source>
        <dbReference type="Pfam" id="PF13297"/>
    </source>
</evidence>
<gene>
    <name evidence="7" type="ORF">ILEXP_LOCUS7968</name>
</gene>
<keyword evidence="2" id="KW-0507">mRNA processing</keyword>
<name>A0ABC8R671_9AQUA</name>
<evidence type="ECO:0000256" key="2">
    <source>
        <dbReference type="ARBA" id="ARBA00022664"/>
    </source>
</evidence>
<feature type="region of interest" description="Disordered" evidence="5">
    <location>
        <begin position="1"/>
        <end position="91"/>
    </location>
</feature>
<feature type="compositionally biased region" description="Acidic residues" evidence="5">
    <location>
        <begin position="1"/>
        <end position="12"/>
    </location>
</feature>
<dbReference type="Pfam" id="PF13297">
    <property type="entry name" value="SDE2_2C"/>
    <property type="match status" value="1"/>
</dbReference>
<dbReference type="InterPro" id="IPR025086">
    <property type="entry name" value="SDE2/SF3A3_SAP"/>
</dbReference>
<dbReference type="GO" id="GO:0008380">
    <property type="term" value="P:RNA splicing"/>
    <property type="evidence" value="ECO:0007669"/>
    <property type="project" value="UniProtKB-KW"/>
</dbReference>
<keyword evidence="3" id="KW-0508">mRNA splicing</keyword>
<keyword evidence="8" id="KW-1185">Reference proteome</keyword>
<reference evidence="7 8" key="1">
    <citation type="submission" date="2024-02" db="EMBL/GenBank/DDBJ databases">
        <authorList>
            <person name="Vignale AGUSTIN F."/>
            <person name="Sosa J E."/>
            <person name="Modenutti C."/>
        </authorList>
    </citation>
    <scope>NUCLEOTIDE SEQUENCE [LARGE SCALE GENOMIC DNA]</scope>
</reference>
<comment type="caution">
    <text evidence="7">The sequence shown here is derived from an EMBL/GenBank/DDBJ whole genome shotgun (WGS) entry which is preliminary data.</text>
</comment>
<evidence type="ECO:0000256" key="4">
    <source>
        <dbReference type="ARBA" id="ARBA00023242"/>
    </source>
</evidence>
<dbReference type="GO" id="GO:0006397">
    <property type="term" value="P:mRNA processing"/>
    <property type="evidence" value="ECO:0007669"/>
    <property type="project" value="UniProtKB-KW"/>
</dbReference>
<evidence type="ECO:0000313" key="7">
    <source>
        <dbReference type="EMBL" id="CAK9140511.1"/>
    </source>
</evidence>
<dbReference type="AlphaFoldDB" id="A0ABC8R671"/>
<dbReference type="EMBL" id="CAUOFW020001051">
    <property type="protein sequence ID" value="CAK9140511.1"/>
    <property type="molecule type" value="Genomic_DNA"/>
</dbReference>
<organism evidence="7 8">
    <name type="scientific">Ilex paraguariensis</name>
    <name type="common">yerba mate</name>
    <dbReference type="NCBI Taxonomy" id="185542"/>
    <lineage>
        <taxon>Eukaryota</taxon>
        <taxon>Viridiplantae</taxon>
        <taxon>Streptophyta</taxon>
        <taxon>Embryophyta</taxon>
        <taxon>Tracheophyta</taxon>
        <taxon>Spermatophyta</taxon>
        <taxon>Magnoliopsida</taxon>
        <taxon>eudicotyledons</taxon>
        <taxon>Gunneridae</taxon>
        <taxon>Pentapetalae</taxon>
        <taxon>asterids</taxon>
        <taxon>campanulids</taxon>
        <taxon>Aquifoliales</taxon>
        <taxon>Aquifoliaceae</taxon>
        <taxon>Ilex</taxon>
    </lineage>
</organism>
<sequence length="241" mass="25896">MDDDESDDDKDEENEKSVVIDGGNQVDSNKEPEVCSGSVTGGKGDGESSAGPSSESGSEEDETICKGILKSCRSPDGGAVGNEKNGLDKPAVGVQEEKVAEDRDLSCLEAAVVSIQAERQESFDIKSDIVEKTISQPPNISNSVEGEVSDVEINCNINSKPVVQEETVSAIRNVSEIEKPLDFDEFNSAVDMEVLGMERLKSELQARGLKCGGTLQERAARLFMLKTTPLEMIPKKLLAKK</sequence>
<dbReference type="Proteomes" id="UP001642360">
    <property type="component" value="Unassembled WGS sequence"/>
</dbReference>
<feature type="domain" description="SDE2/SF3A3 SAP" evidence="6">
    <location>
        <begin position="171"/>
        <end position="240"/>
    </location>
</feature>
<evidence type="ECO:0000256" key="5">
    <source>
        <dbReference type="SAM" id="MobiDB-lite"/>
    </source>
</evidence>
<keyword evidence="4" id="KW-0539">Nucleus</keyword>
<evidence type="ECO:0000313" key="8">
    <source>
        <dbReference type="Proteomes" id="UP001642360"/>
    </source>
</evidence>
<feature type="compositionally biased region" description="Low complexity" evidence="5">
    <location>
        <begin position="47"/>
        <end position="56"/>
    </location>
</feature>
<protein>
    <recommendedName>
        <fullName evidence="6">SDE2/SF3A3 SAP domain-containing protein</fullName>
    </recommendedName>
</protein>
<proteinExistence type="predicted"/>
<dbReference type="PANTHER" id="PTHR12786:SF1">
    <property type="entry name" value="SPLICING REGULATOR SDE2"/>
    <property type="match status" value="1"/>
</dbReference>
<accession>A0ABC8R671</accession>
<dbReference type="PANTHER" id="PTHR12786">
    <property type="entry name" value="SPLICING FACTOR SF3A-RELATED"/>
    <property type="match status" value="1"/>
</dbReference>
<dbReference type="GO" id="GO:0005634">
    <property type="term" value="C:nucleus"/>
    <property type="evidence" value="ECO:0007669"/>
    <property type="project" value="UniProtKB-SubCell"/>
</dbReference>
<comment type="subcellular location">
    <subcellularLocation>
        <location evidence="1">Nucleus</location>
    </subcellularLocation>
</comment>